<dbReference type="EMBL" id="JAWQEG010001974">
    <property type="protein sequence ID" value="KAK3875369.1"/>
    <property type="molecule type" value="Genomic_DNA"/>
</dbReference>
<organism evidence="13 14">
    <name type="scientific">Petrolisthes cinctipes</name>
    <name type="common">Flat porcelain crab</name>
    <dbReference type="NCBI Taxonomy" id="88211"/>
    <lineage>
        <taxon>Eukaryota</taxon>
        <taxon>Metazoa</taxon>
        <taxon>Ecdysozoa</taxon>
        <taxon>Arthropoda</taxon>
        <taxon>Crustacea</taxon>
        <taxon>Multicrustacea</taxon>
        <taxon>Malacostraca</taxon>
        <taxon>Eumalacostraca</taxon>
        <taxon>Eucarida</taxon>
        <taxon>Decapoda</taxon>
        <taxon>Pleocyemata</taxon>
        <taxon>Anomura</taxon>
        <taxon>Galatheoidea</taxon>
        <taxon>Porcellanidae</taxon>
        <taxon>Petrolisthes</taxon>
    </lineage>
</organism>
<comment type="caution">
    <text evidence="8">Lacks conserved residue(s) required for the propagation of feature annotation.</text>
</comment>
<evidence type="ECO:0000259" key="11">
    <source>
        <dbReference type="PROSITE" id="PS51670"/>
    </source>
</evidence>
<comment type="function">
    <text evidence="1">Metalloprotease.</text>
</comment>
<accession>A0AAE1FJJ2</accession>
<keyword evidence="2 9" id="KW-0645">Protease</keyword>
<keyword evidence="4 9" id="KW-0378">Hydrolase</keyword>
<feature type="domain" description="Peptidase M12A" evidence="12">
    <location>
        <begin position="1"/>
        <end position="164"/>
    </location>
</feature>
<evidence type="ECO:0000256" key="2">
    <source>
        <dbReference type="ARBA" id="ARBA00022670"/>
    </source>
</evidence>
<dbReference type="InterPro" id="IPR003582">
    <property type="entry name" value="ShKT_dom"/>
</dbReference>
<dbReference type="CDD" id="cd04280">
    <property type="entry name" value="ZnMc_astacin_like"/>
    <property type="match status" value="1"/>
</dbReference>
<dbReference type="AlphaFoldDB" id="A0AAE1FJJ2"/>
<name>A0AAE1FJJ2_PETCI</name>
<dbReference type="PROSITE" id="PS51864">
    <property type="entry name" value="ASTACIN"/>
    <property type="match status" value="1"/>
</dbReference>
<feature type="binding site" evidence="9">
    <location>
        <position position="61"/>
    </location>
    <ligand>
        <name>Zn(2+)</name>
        <dbReference type="ChEBI" id="CHEBI:29105"/>
        <note>catalytic</note>
    </ligand>
</feature>
<dbReference type="PRINTS" id="PR00480">
    <property type="entry name" value="ASTACIN"/>
</dbReference>
<evidence type="ECO:0000256" key="6">
    <source>
        <dbReference type="ARBA" id="ARBA00023049"/>
    </source>
</evidence>
<dbReference type="SMART" id="SM00254">
    <property type="entry name" value="ShKT"/>
    <property type="match status" value="1"/>
</dbReference>
<gene>
    <name evidence="13" type="ORF">Pcinc_019751</name>
</gene>
<dbReference type="InterPro" id="IPR006026">
    <property type="entry name" value="Peptidase_Metallo"/>
</dbReference>
<dbReference type="InterPro" id="IPR001506">
    <property type="entry name" value="Peptidase_M12A"/>
</dbReference>
<dbReference type="EC" id="3.4.24.-" evidence="10"/>
<dbReference type="PANTHER" id="PTHR10127:SF780">
    <property type="entry name" value="METALLOENDOPEPTIDASE"/>
    <property type="match status" value="1"/>
</dbReference>
<comment type="caution">
    <text evidence="13">The sequence shown here is derived from an EMBL/GenBank/DDBJ whole genome shotgun (WGS) entry which is preliminary data.</text>
</comment>
<dbReference type="Pfam" id="PF01549">
    <property type="entry name" value="ShK"/>
    <property type="match status" value="1"/>
</dbReference>
<dbReference type="InterPro" id="IPR024079">
    <property type="entry name" value="MetalloPept_cat_dom_sf"/>
</dbReference>
<dbReference type="Gene3D" id="3.40.390.10">
    <property type="entry name" value="Collagenase (Catalytic Domain)"/>
    <property type="match status" value="2"/>
</dbReference>
<keyword evidence="8" id="KW-1015">Disulfide bond</keyword>
<feature type="binding site" evidence="9">
    <location>
        <position position="65"/>
    </location>
    <ligand>
        <name>Zn(2+)</name>
        <dbReference type="ChEBI" id="CHEBI:29105"/>
        <note>catalytic</note>
    </ligand>
</feature>
<evidence type="ECO:0000256" key="3">
    <source>
        <dbReference type="ARBA" id="ARBA00022723"/>
    </source>
</evidence>
<dbReference type="PANTHER" id="PTHR10127">
    <property type="entry name" value="DISCOIDIN, CUB, EGF, LAMININ , AND ZINC METALLOPROTEASE DOMAIN CONTAINING"/>
    <property type="match status" value="1"/>
</dbReference>
<keyword evidence="14" id="KW-1185">Reference proteome</keyword>
<keyword evidence="3 9" id="KW-0479">Metal-binding</keyword>
<dbReference type="Pfam" id="PF01400">
    <property type="entry name" value="Astacin"/>
    <property type="match status" value="1"/>
</dbReference>
<feature type="domain" description="ShKT" evidence="11">
    <location>
        <begin position="182"/>
        <end position="216"/>
    </location>
</feature>
<protein>
    <recommendedName>
        <fullName evidence="10">Metalloendopeptidase</fullName>
        <ecNumber evidence="10">3.4.24.-</ecNumber>
    </recommendedName>
</protein>
<keyword evidence="6 9" id="KW-0482">Metalloprotease</keyword>
<keyword evidence="7" id="KW-0865">Zymogen</keyword>
<dbReference type="Gene3D" id="1.10.10.1940">
    <property type="match status" value="1"/>
</dbReference>
<dbReference type="SUPFAM" id="SSF55486">
    <property type="entry name" value="Metalloproteases ('zincins'), catalytic domain"/>
    <property type="match status" value="1"/>
</dbReference>
<evidence type="ECO:0000256" key="9">
    <source>
        <dbReference type="PROSITE-ProRule" id="PRU01211"/>
    </source>
</evidence>
<dbReference type="SMART" id="SM00235">
    <property type="entry name" value="ZnMc"/>
    <property type="match status" value="1"/>
</dbReference>
<comment type="cofactor">
    <cofactor evidence="9 10">
        <name>Zn(2+)</name>
        <dbReference type="ChEBI" id="CHEBI:29105"/>
    </cofactor>
    <text evidence="9 10">Binds 1 zinc ion per subunit.</text>
</comment>
<evidence type="ECO:0000259" key="12">
    <source>
        <dbReference type="PROSITE" id="PS51864"/>
    </source>
</evidence>
<feature type="binding site" evidence="9">
    <location>
        <position position="71"/>
    </location>
    <ligand>
        <name>Zn(2+)</name>
        <dbReference type="ChEBI" id="CHEBI:29105"/>
        <note>catalytic</note>
    </ligand>
</feature>
<dbReference type="PROSITE" id="PS51670">
    <property type="entry name" value="SHKT"/>
    <property type="match status" value="1"/>
</dbReference>
<dbReference type="GO" id="GO:0006508">
    <property type="term" value="P:proteolysis"/>
    <property type="evidence" value="ECO:0007669"/>
    <property type="project" value="UniProtKB-KW"/>
</dbReference>
<feature type="disulfide bond" evidence="8">
    <location>
        <begin position="182"/>
        <end position="216"/>
    </location>
</feature>
<evidence type="ECO:0000256" key="7">
    <source>
        <dbReference type="ARBA" id="ARBA00023145"/>
    </source>
</evidence>
<evidence type="ECO:0000256" key="4">
    <source>
        <dbReference type="ARBA" id="ARBA00022801"/>
    </source>
</evidence>
<keyword evidence="5 9" id="KW-0862">Zinc</keyword>
<evidence type="ECO:0000256" key="10">
    <source>
        <dbReference type="RuleBase" id="RU361183"/>
    </source>
</evidence>
<sequence length="219" mass="24858">MTWPNGVIPYVISASYSSRERGIIGQAMAEITAKTCLRFIPRTSSHRDYIHIYRGKGVVIHELMHAVGFWHEQSRPDRDTYVTINWANILQAQSYNFQKVSNTMSTDLGLAYDYDSVMHYGAYDFARDRSRPTITPRRSGVTIGQRRGLSQLDARGLNLLYRCPSTGPITTTTTNRPTPTTCNDYNSFCSSWAFAGYCSYNPGYMNIYCQKSCDLCGEF</sequence>
<dbReference type="GO" id="GO:0004222">
    <property type="term" value="F:metalloendopeptidase activity"/>
    <property type="evidence" value="ECO:0007669"/>
    <property type="project" value="UniProtKB-UniRule"/>
</dbReference>
<feature type="active site" evidence="9">
    <location>
        <position position="62"/>
    </location>
</feature>
<dbReference type="GO" id="GO:0008270">
    <property type="term" value="F:zinc ion binding"/>
    <property type="evidence" value="ECO:0007669"/>
    <property type="project" value="UniProtKB-UniRule"/>
</dbReference>
<evidence type="ECO:0000256" key="1">
    <source>
        <dbReference type="ARBA" id="ARBA00002657"/>
    </source>
</evidence>
<evidence type="ECO:0000313" key="14">
    <source>
        <dbReference type="Proteomes" id="UP001286313"/>
    </source>
</evidence>
<evidence type="ECO:0000256" key="8">
    <source>
        <dbReference type="PROSITE-ProRule" id="PRU01005"/>
    </source>
</evidence>
<proteinExistence type="predicted"/>
<dbReference type="InterPro" id="IPR034035">
    <property type="entry name" value="Astacin-like_dom"/>
</dbReference>
<evidence type="ECO:0000256" key="5">
    <source>
        <dbReference type="ARBA" id="ARBA00022833"/>
    </source>
</evidence>
<evidence type="ECO:0000313" key="13">
    <source>
        <dbReference type="EMBL" id="KAK3875369.1"/>
    </source>
</evidence>
<reference evidence="13" key="1">
    <citation type="submission" date="2023-10" db="EMBL/GenBank/DDBJ databases">
        <title>Genome assemblies of two species of porcelain crab, Petrolisthes cinctipes and Petrolisthes manimaculis (Anomura: Porcellanidae).</title>
        <authorList>
            <person name="Angst P."/>
        </authorList>
    </citation>
    <scope>NUCLEOTIDE SEQUENCE</scope>
    <source>
        <strain evidence="13">PB745_01</strain>
        <tissue evidence="13">Gill</tissue>
    </source>
</reference>
<dbReference type="Proteomes" id="UP001286313">
    <property type="component" value="Unassembled WGS sequence"/>
</dbReference>